<protein>
    <recommendedName>
        <fullName evidence="3">Peptide-N-glycosidase F N-terminal domain-containing protein</fullName>
    </recommendedName>
</protein>
<evidence type="ECO:0000256" key="1">
    <source>
        <dbReference type="ARBA" id="ARBA00023157"/>
    </source>
</evidence>
<dbReference type="InterPro" id="IPR014784">
    <property type="entry name" value="Cu2_ascorb_mOase-like_C"/>
</dbReference>
<evidence type="ECO:0000313" key="5">
    <source>
        <dbReference type="Proteomes" id="UP000001058"/>
    </source>
</evidence>
<dbReference type="Pfam" id="PF09113">
    <property type="entry name" value="N-glycanase_C"/>
    <property type="match status" value="1"/>
</dbReference>
<dbReference type="Gene3D" id="2.60.120.230">
    <property type="match status" value="1"/>
</dbReference>
<dbReference type="InParanoid" id="D8TPJ1"/>
<feature type="region of interest" description="Disordered" evidence="2">
    <location>
        <begin position="30"/>
        <end position="67"/>
    </location>
</feature>
<feature type="domain" description="Peptide-N-glycosidase F N-terminal" evidence="3">
    <location>
        <begin position="571"/>
        <end position="759"/>
    </location>
</feature>
<dbReference type="PANTHER" id="PTHR39319:SF1">
    <property type="entry name" value="SI:DKEY-256H2.1"/>
    <property type="match status" value="1"/>
</dbReference>
<dbReference type="EMBL" id="GL378330">
    <property type="protein sequence ID" value="EFJ50625.1"/>
    <property type="molecule type" value="Genomic_DNA"/>
</dbReference>
<dbReference type="GeneID" id="9623986"/>
<dbReference type="AlphaFoldDB" id="D8TPJ1"/>
<dbReference type="OrthoDB" id="506676at2759"/>
<feature type="compositionally biased region" description="Gly residues" evidence="2">
    <location>
        <begin position="330"/>
        <end position="344"/>
    </location>
</feature>
<keyword evidence="5" id="KW-1185">Reference proteome</keyword>
<evidence type="ECO:0000313" key="4">
    <source>
        <dbReference type="EMBL" id="EFJ50625.1"/>
    </source>
</evidence>
<evidence type="ECO:0000259" key="3">
    <source>
        <dbReference type="SMART" id="SM01290"/>
    </source>
</evidence>
<dbReference type="InterPro" id="IPR015196">
    <property type="entry name" value="PngaseF_N"/>
</dbReference>
<dbReference type="RefSeq" id="XP_002948218.1">
    <property type="nucleotide sequence ID" value="XM_002948172.1"/>
</dbReference>
<dbReference type="PANTHER" id="PTHR39319">
    <property type="entry name" value="SI:DKEY-256H2.1"/>
    <property type="match status" value="1"/>
</dbReference>
<dbReference type="GO" id="GO:0016715">
    <property type="term" value="F:oxidoreductase activity, acting on paired donors, with incorporation or reduction of molecular oxygen, reduced ascorbate as one donor, and incorporation of one atom of oxygen"/>
    <property type="evidence" value="ECO:0007669"/>
    <property type="project" value="InterPro"/>
</dbReference>
<dbReference type="SMART" id="SM01290">
    <property type="entry name" value="N-glycanase_N"/>
    <property type="match status" value="1"/>
</dbReference>
<dbReference type="Gene3D" id="3.50.30.30">
    <property type="match status" value="1"/>
</dbReference>
<proteinExistence type="predicted"/>
<dbReference type="InterPro" id="IPR053251">
    <property type="entry name" value="N-glycanase"/>
</dbReference>
<dbReference type="Proteomes" id="UP000001058">
    <property type="component" value="Unassembled WGS sequence"/>
</dbReference>
<keyword evidence="1" id="KW-1015">Disulfide bond</keyword>
<name>D8TPJ1_VOLCA</name>
<dbReference type="STRING" id="3068.D8TPJ1"/>
<dbReference type="InterPro" id="IPR008977">
    <property type="entry name" value="PHM/PNGase_F_dom_sf"/>
</dbReference>
<feature type="region of interest" description="Disordered" evidence="2">
    <location>
        <begin position="329"/>
        <end position="348"/>
    </location>
</feature>
<dbReference type="KEGG" id="vcn:VOLCADRAFT_116800"/>
<dbReference type="InterPro" id="IPR015197">
    <property type="entry name" value="PngaseF_C"/>
</dbReference>
<dbReference type="eggNOG" id="ENOG502QTYJ">
    <property type="taxonomic scope" value="Eukaryota"/>
</dbReference>
<reference evidence="4 5" key="1">
    <citation type="journal article" date="2010" name="Science">
        <title>Genomic analysis of organismal complexity in the multicellular green alga Volvox carteri.</title>
        <authorList>
            <person name="Prochnik S.E."/>
            <person name="Umen J."/>
            <person name="Nedelcu A.M."/>
            <person name="Hallmann A."/>
            <person name="Miller S.M."/>
            <person name="Nishii I."/>
            <person name="Ferris P."/>
            <person name="Kuo A."/>
            <person name="Mitros T."/>
            <person name="Fritz-Laylin L.K."/>
            <person name="Hellsten U."/>
            <person name="Chapman J."/>
            <person name="Simakov O."/>
            <person name="Rensing S.A."/>
            <person name="Terry A."/>
            <person name="Pangilinan J."/>
            <person name="Kapitonov V."/>
            <person name="Jurka J."/>
            <person name="Salamov A."/>
            <person name="Shapiro H."/>
            <person name="Schmutz J."/>
            <person name="Grimwood J."/>
            <person name="Lindquist E."/>
            <person name="Lucas S."/>
            <person name="Grigoriev I.V."/>
            <person name="Schmitt R."/>
            <person name="Kirk D."/>
            <person name="Rokhsar D.S."/>
        </authorList>
    </citation>
    <scope>NUCLEOTIDE SEQUENCE [LARGE SCALE GENOMIC DNA]</scope>
    <source>
        <strain evidence="5">f. Nagariensis / Eve</strain>
    </source>
</reference>
<evidence type="ECO:0000256" key="2">
    <source>
        <dbReference type="SAM" id="MobiDB-lite"/>
    </source>
</evidence>
<gene>
    <name evidence="4" type="ORF">VOLCADRAFT_116800</name>
</gene>
<accession>D8TPJ1</accession>
<sequence length="864" mass="91386">MLTFRTNILPYADIEIFITDFRTRCIRANQKGASSATDGRNAGSGIGPSDASRSAQGGPGRHAVLPGQRTAAFTVDTPLGPFRYDPSTSQLPVVVIVFNPRDPLQRAMWSGGSMQMFMRHAPLAAVDYLFLPYTYSPAAAAELAFYMYGEMMAAAREVYGSDETTDEDLRKRVLGHFHFSLTAATAVSPQLLLLLQQWTLDMKVLHARRTHTGPSQRHPPPPSAATATAASATRRATADGAVAEATASVTAAEVEAEAAAPKAAPPEPAAEDGLTVARLDAWYGWLPSPAAASPNPVPLVAFDDVSGGDEAEAAGAVHSPCDLGDVIAASGGGGGPVDGGGGGSTSSSGSRFSGAWVLVSNASREGHPDCTYGDIVLNMQRTGALGVIFVASPGRDVEVITPTEPGFGPEMLYGIPSPYDDVRQQSYLLRRHGADADAGRGGGGVKPEVDNTLARGRGRRAGSSVSSKEEEEEEEQPCIPAAMVSYSDGQDLLALMGNATREEVNTEIEFRVKPIPAGWFVIDAQGRLAEGGWAQLPLMMHAGWAAWWLVYLSRLSEQLQELRQPAAHSHVLNVFKDTAFPGAHGATATAHLPRHLLRRLHRHRLFLDFSLGCPGPMDASCPAWDHVVQLFACCSPQPERCRPCPTTLWRPRPPTQGNAAAAAAAVAAGMAATVAMDDGIILDAMEALEAPQRCGLELGRATAAATSTAKAAVARLSSSPPRAHVADRGLRPFDVHLLFESATFDASYNRDRATVTLPTPSRTRAATIVSYITGHGSDATAGCGVLNFTEAGTAWGCADAVLYGGVPNQHGTWFYGRGGWCDGSPANNTIRYKGFYGDRQEPGDPPAGSTAGYIMMQSLLVLYE</sequence>
<feature type="region of interest" description="Disordered" evidence="2">
    <location>
        <begin position="434"/>
        <end position="478"/>
    </location>
</feature>
<dbReference type="SUPFAM" id="SSF49742">
    <property type="entry name" value="PHM/PNGase F"/>
    <property type="match status" value="1"/>
</dbReference>
<organism evidence="5">
    <name type="scientific">Volvox carteri f. nagariensis</name>
    <dbReference type="NCBI Taxonomy" id="3068"/>
    <lineage>
        <taxon>Eukaryota</taxon>
        <taxon>Viridiplantae</taxon>
        <taxon>Chlorophyta</taxon>
        <taxon>core chlorophytes</taxon>
        <taxon>Chlorophyceae</taxon>
        <taxon>CS clade</taxon>
        <taxon>Chlamydomonadales</taxon>
        <taxon>Volvocaceae</taxon>
        <taxon>Volvox</taxon>
    </lineage>
</organism>